<organism evidence="1 2">
    <name type="scientific">Vararia minispora EC-137</name>
    <dbReference type="NCBI Taxonomy" id="1314806"/>
    <lineage>
        <taxon>Eukaryota</taxon>
        <taxon>Fungi</taxon>
        <taxon>Dikarya</taxon>
        <taxon>Basidiomycota</taxon>
        <taxon>Agaricomycotina</taxon>
        <taxon>Agaricomycetes</taxon>
        <taxon>Russulales</taxon>
        <taxon>Lachnocladiaceae</taxon>
        <taxon>Vararia</taxon>
    </lineage>
</organism>
<evidence type="ECO:0000313" key="1">
    <source>
        <dbReference type="EMBL" id="KAI0030186.1"/>
    </source>
</evidence>
<name>A0ACB8QFV5_9AGAM</name>
<gene>
    <name evidence="1" type="ORF">K488DRAFT_88001</name>
</gene>
<dbReference type="EMBL" id="MU273635">
    <property type="protein sequence ID" value="KAI0030186.1"/>
    <property type="molecule type" value="Genomic_DNA"/>
</dbReference>
<sequence>MQFPRHPFRALLRGIAICTPRVALPALLRPRPHLHTRRTPLRRRPTPYHAAHRPRVHRTPSPYPTSPTAPPPSPASRRAINGWKRASAAVRGRLGGPVLPCSFEFVRPGTDRRWAGPAARPATLGRVYGGESGARTLGGVYDAESDVHTLESGWSVL</sequence>
<keyword evidence="2" id="KW-1185">Reference proteome</keyword>
<reference evidence="1" key="2">
    <citation type="journal article" date="2022" name="New Phytol.">
        <title>Evolutionary transition to the ectomycorrhizal habit in the genomes of a hyperdiverse lineage of mushroom-forming fungi.</title>
        <authorList>
            <person name="Looney B."/>
            <person name="Miyauchi S."/>
            <person name="Morin E."/>
            <person name="Drula E."/>
            <person name="Courty P.E."/>
            <person name="Kohler A."/>
            <person name="Kuo A."/>
            <person name="LaButti K."/>
            <person name="Pangilinan J."/>
            <person name="Lipzen A."/>
            <person name="Riley R."/>
            <person name="Andreopoulos W."/>
            <person name="He G."/>
            <person name="Johnson J."/>
            <person name="Nolan M."/>
            <person name="Tritt A."/>
            <person name="Barry K.W."/>
            <person name="Grigoriev I.V."/>
            <person name="Nagy L.G."/>
            <person name="Hibbett D."/>
            <person name="Henrissat B."/>
            <person name="Matheny P.B."/>
            <person name="Labbe J."/>
            <person name="Martin F.M."/>
        </authorList>
    </citation>
    <scope>NUCLEOTIDE SEQUENCE</scope>
    <source>
        <strain evidence="1">EC-137</strain>
    </source>
</reference>
<comment type="caution">
    <text evidence="1">The sequence shown here is derived from an EMBL/GenBank/DDBJ whole genome shotgun (WGS) entry which is preliminary data.</text>
</comment>
<accession>A0ACB8QFV5</accession>
<reference evidence="1" key="1">
    <citation type="submission" date="2021-02" db="EMBL/GenBank/DDBJ databases">
        <authorList>
            <consortium name="DOE Joint Genome Institute"/>
            <person name="Ahrendt S."/>
            <person name="Looney B.P."/>
            <person name="Miyauchi S."/>
            <person name="Morin E."/>
            <person name="Drula E."/>
            <person name="Courty P.E."/>
            <person name="Chicoki N."/>
            <person name="Fauchery L."/>
            <person name="Kohler A."/>
            <person name="Kuo A."/>
            <person name="Labutti K."/>
            <person name="Pangilinan J."/>
            <person name="Lipzen A."/>
            <person name="Riley R."/>
            <person name="Andreopoulos W."/>
            <person name="He G."/>
            <person name="Johnson J."/>
            <person name="Barry K.W."/>
            <person name="Grigoriev I.V."/>
            <person name="Nagy L."/>
            <person name="Hibbett D."/>
            <person name="Henrissat B."/>
            <person name="Matheny P.B."/>
            <person name="Labbe J."/>
            <person name="Martin F."/>
        </authorList>
    </citation>
    <scope>NUCLEOTIDE SEQUENCE</scope>
    <source>
        <strain evidence="1">EC-137</strain>
    </source>
</reference>
<proteinExistence type="predicted"/>
<dbReference type="Proteomes" id="UP000814128">
    <property type="component" value="Unassembled WGS sequence"/>
</dbReference>
<evidence type="ECO:0000313" key="2">
    <source>
        <dbReference type="Proteomes" id="UP000814128"/>
    </source>
</evidence>
<protein>
    <submittedName>
        <fullName evidence="1">Uncharacterized protein</fullName>
    </submittedName>
</protein>